<keyword evidence="3" id="KW-1185">Reference proteome</keyword>
<gene>
    <name evidence="2" type="ORF">L873DRAFT_1797138</name>
</gene>
<name>A0A3N4KA38_9PEZI</name>
<dbReference type="EMBL" id="ML120351">
    <property type="protein sequence ID" value="RPB06182.1"/>
    <property type="molecule type" value="Genomic_DNA"/>
</dbReference>
<proteinExistence type="predicted"/>
<evidence type="ECO:0000313" key="3">
    <source>
        <dbReference type="Proteomes" id="UP000276215"/>
    </source>
</evidence>
<reference evidence="2 3" key="1">
    <citation type="journal article" date="2018" name="Nat. Ecol. Evol.">
        <title>Pezizomycetes genomes reveal the molecular basis of ectomycorrhizal truffle lifestyle.</title>
        <authorList>
            <person name="Murat C."/>
            <person name="Payen T."/>
            <person name="Noel B."/>
            <person name="Kuo A."/>
            <person name="Morin E."/>
            <person name="Chen J."/>
            <person name="Kohler A."/>
            <person name="Krizsan K."/>
            <person name="Balestrini R."/>
            <person name="Da Silva C."/>
            <person name="Montanini B."/>
            <person name="Hainaut M."/>
            <person name="Levati E."/>
            <person name="Barry K.W."/>
            <person name="Belfiori B."/>
            <person name="Cichocki N."/>
            <person name="Clum A."/>
            <person name="Dockter R.B."/>
            <person name="Fauchery L."/>
            <person name="Guy J."/>
            <person name="Iotti M."/>
            <person name="Le Tacon F."/>
            <person name="Lindquist E.A."/>
            <person name="Lipzen A."/>
            <person name="Malagnac F."/>
            <person name="Mello A."/>
            <person name="Molinier V."/>
            <person name="Miyauchi S."/>
            <person name="Poulain J."/>
            <person name="Riccioni C."/>
            <person name="Rubini A."/>
            <person name="Sitrit Y."/>
            <person name="Splivallo R."/>
            <person name="Traeger S."/>
            <person name="Wang M."/>
            <person name="Zifcakova L."/>
            <person name="Wipf D."/>
            <person name="Zambonelli A."/>
            <person name="Paolocci F."/>
            <person name="Nowrousian M."/>
            <person name="Ottonello S."/>
            <person name="Baldrian P."/>
            <person name="Spatafora J.W."/>
            <person name="Henrissat B."/>
            <person name="Nagy L.G."/>
            <person name="Aury J.M."/>
            <person name="Wincker P."/>
            <person name="Grigoriev I.V."/>
            <person name="Bonfante P."/>
            <person name="Martin F.M."/>
        </authorList>
    </citation>
    <scope>NUCLEOTIDE SEQUENCE [LARGE SCALE GENOMIC DNA]</scope>
    <source>
        <strain evidence="2 3">120613-1</strain>
    </source>
</reference>
<dbReference type="AlphaFoldDB" id="A0A3N4KA38"/>
<evidence type="ECO:0000313" key="2">
    <source>
        <dbReference type="EMBL" id="RPB06182.1"/>
    </source>
</evidence>
<feature type="compositionally biased region" description="Basic and acidic residues" evidence="1">
    <location>
        <begin position="9"/>
        <end position="54"/>
    </location>
</feature>
<protein>
    <submittedName>
        <fullName evidence="2">Uncharacterized protein</fullName>
    </submittedName>
</protein>
<dbReference type="Proteomes" id="UP000276215">
    <property type="component" value="Unassembled WGS sequence"/>
</dbReference>
<feature type="region of interest" description="Disordered" evidence="1">
    <location>
        <begin position="1"/>
        <end position="54"/>
    </location>
</feature>
<sequence length="54" mass="6227">MVIPLNNLETREGMNKEEVKRGERRGANWAGERDKRGEIAWRGAGNEDSRVEEE</sequence>
<organism evidence="2 3">
    <name type="scientific">Choiromyces venosus 120613-1</name>
    <dbReference type="NCBI Taxonomy" id="1336337"/>
    <lineage>
        <taxon>Eukaryota</taxon>
        <taxon>Fungi</taxon>
        <taxon>Dikarya</taxon>
        <taxon>Ascomycota</taxon>
        <taxon>Pezizomycotina</taxon>
        <taxon>Pezizomycetes</taxon>
        <taxon>Pezizales</taxon>
        <taxon>Tuberaceae</taxon>
        <taxon>Choiromyces</taxon>
    </lineage>
</organism>
<evidence type="ECO:0000256" key="1">
    <source>
        <dbReference type="SAM" id="MobiDB-lite"/>
    </source>
</evidence>
<accession>A0A3N4KA38</accession>